<gene>
    <name evidence="2" type="ORF">DFJ66_8326</name>
</gene>
<feature type="domain" description="Peptidase C14 caspase" evidence="1">
    <location>
        <begin position="11"/>
        <end position="223"/>
    </location>
</feature>
<dbReference type="GO" id="GO:0004197">
    <property type="term" value="F:cysteine-type endopeptidase activity"/>
    <property type="evidence" value="ECO:0007669"/>
    <property type="project" value="InterPro"/>
</dbReference>
<name>A0A495XK75_9PSEU</name>
<keyword evidence="3" id="KW-1185">Reference proteome</keyword>
<dbReference type="Gene3D" id="3.40.50.1460">
    <property type="match status" value="1"/>
</dbReference>
<dbReference type="GO" id="GO:0006508">
    <property type="term" value="P:proteolysis"/>
    <property type="evidence" value="ECO:0007669"/>
    <property type="project" value="InterPro"/>
</dbReference>
<dbReference type="SUPFAM" id="SSF52129">
    <property type="entry name" value="Caspase-like"/>
    <property type="match status" value="1"/>
</dbReference>
<dbReference type="InterPro" id="IPR029030">
    <property type="entry name" value="Caspase-like_dom_sf"/>
</dbReference>
<dbReference type="EMBL" id="RBXR01000001">
    <property type="protein sequence ID" value="RKT74951.1"/>
    <property type="molecule type" value="Genomic_DNA"/>
</dbReference>
<evidence type="ECO:0000313" key="2">
    <source>
        <dbReference type="EMBL" id="RKT74951.1"/>
    </source>
</evidence>
<accession>A0A495XK75</accession>
<dbReference type="Pfam" id="PF00656">
    <property type="entry name" value="Peptidase_C14"/>
    <property type="match status" value="1"/>
</dbReference>
<dbReference type="AlphaFoldDB" id="A0A495XK75"/>
<dbReference type="InterPro" id="IPR011600">
    <property type="entry name" value="Pept_C14_caspase"/>
</dbReference>
<protein>
    <submittedName>
        <fullName evidence="2">Caspase domain-containing protein</fullName>
    </submittedName>
</protein>
<dbReference type="NCBIfam" id="NF047832">
    <property type="entry name" value="caspase_w_EACC1"/>
    <property type="match status" value="1"/>
</dbReference>
<evidence type="ECO:0000313" key="3">
    <source>
        <dbReference type="Proteomes" id="UP000272729"/>
    </source>
</evidence>
<sequence>MIERLPDPARSRAVLVGTSSYTHPAFDDLPGVAHNLQDLAALLTSPLGANLAREHCAVVLDPPDQGGLGERILESVREAEDVLLVYYAGHGEMTWDRDNELCLTLRDSKPDSLRTSALRCADLRQYIHRSRAKIRVLVLDCCFAGTALPGTMSGSAEVLHHVEVSGAYVLASAFGKALAPASRRNTLFTGELLRVLRDGIASEPSVLLTLDALFREVSAGLRAQGFPEPGCHHSDTAASLALAPNAAHKVRRKLTELGARAEALDAAEEDTKRRYDLTVDRILAPDLPPFTASATRLRERVRHLDERMATGGRPSAAELDALDADLVAAHDAIGALRAVVERPLDVRNELRGLLESYRVIAARRGFAEEAEVHALHERAWTSLWVKPCDLDAAGTAVDAYVRAVADRRERR</sequence>
<comment type="caution">
    <text evidence="2">The sequence shown here is derived from an EMBL/GenBank/DDBJ whole genome shotgun (WGS) entry which is preliminary data.</text>
</comment>
<evidence type="ECO:0000259" key="1">
    <source>
        <dbReference type="Pfam" id="PF00656"/>
    </source>
</evidence>
<dbReference type="Proteomes" id="UP000272729">
    <property type="component" value="Unassembled WGS sequence"/>
</dbReference>
<reference evidence="2 3" key="1">
    <citation type="submission" date="2018-10" db="EMBL/GenBank/DDBJ databases">
        <title>Sequencing the genomes of 1000 actinobacteria strains.</title>
        <authorList>
            <person name="Klenk H.-P."/>
        </authorList>
    </citation>
    <scope>NUCLEOTIDE SEQUENCE [LARGE SCALE GENOMIC DNA]</scope>
    <source>
        <strain evidence="2 3">DSM 43911</strain>
    </source>
</reference>
<organism evidence="2 3">
    <name type="scientific">Saccharothrix variisporea</name>
    <dbReference type="NCBI Taxonomy" id="543527"/>
    <lineage>
        <taxon>Bacteria</taxon>
        <taxon>Bacillati</taxon>
        <taxon>Actinomycetota</taxon>
        <taxon>Actinomycetes</taxon>
        <taxon>Pseudonocardiales</taxon>
        <taxon>Pseudonocardiaceae</taxon>
        <taxon>Saccharothrix</taxon>
    </lineage>
</organism>
<proteinExistence type="predicted"/>
<dbReference type="RefSeq" id="WP_170200040.1">
    <property type="nucleotide sequence ID" value="NZ_JBIUBA010000026.1"/>
</dbReference>